<evidence type="ECO:0000259" key="3">
    <source>
        <dbReference type="PROSITE" id="PS51462"/>
    </source>
</evidence>
<dbReference type="Pfam" id="PF00293">
    <property type="entry name" value="NUDIX"/>
    <property type="match status" value="1"/>
</dbReference>
<sequence length="144" mass="16712">MKLEFSAGGIVYKKQGDDIYFAVILNHDKQWTFPKGHIEKGEKPEEAAIREVGEEIGIPNLQIENLLEKIDYWFVFKGDKIHKFVYFYLLEAPAEAELIPQLEEVGDAQWLKPTELLDSLKYKEDFSITKKAFSLLKIDSIFNK</sequence>
<dbReference type="STRING" id="1618337.UT28_C0001G1028"/>
<dbReference type="GO" id="GO:0006754">
    <property type="term" value="P:ATP biosynthetic process"/>
    <property type="evidence" value="ECO:0007669"/>
    <property type="project" value="TreeGrafter"/>
</dbReference>
<dbReference type="InterPro" id="IPR051325">
    <property type="entry name" value="Nudix_hydrolase_domain"/>
</dbReference>
<dbReference type="Gene3D" id="3.90.79.10">
    <property type="entry name" value="Nucleoside Triphosphate Pyrophosphohydrolase"/>
    <property type="match status" value="1"/>
</dbReference>
<dbReference type="PRINTS" id="PR00502">
    <property type="entry name" value="NUDIXFAMILY"/>
</dbReference>
<reference evidence="4 5" key="1">
    <citation type="journal article" date="2015" name="Nature">
        <title>rRNA introns, odd ribosomes, and small enigmatic genomes across a large radiation of phyla.</title>
        <authorList>
            <person name="Brown C.T."/>
            <person name="Hug L.A."/>
            <person name="Thomas B.C."/>
            <person name="Sharon I."/>
            <person name="Castelle C.J."/>
            <person name="Singh A."/>
            <person name="Wilkins M.J."/>
            <person name="Williams K.H."/>
            <person name="Banfield J.F."/>
        </authorList>
    </citation>
    <scope>NUCLEOTIDE SEQUENCE [LARGE SCALE GENOMIC DNA]</scope>
</reference>
<protein>
    <submittedName>
        <fullName evidence="4">NUDIX hydrolase</fullName>
    </submittedName>
</protein>
<dbReference type="PANTHER" id="PTHR21340">
    <property type="entry name" value="DIADENOSINE 5,5-P1,P4-TETRAPHOSPHATE PYROPHOSPHOHYDROLASE MUTT"/>
    <property type="match status" value="1"/>
</dbReference>
<feature type="domain" description="Nudix hydrolase" evidence="3">
    <location>
        <begin position="2"/>
        <end position="134"/>
    </location>
</feature>
<comment type="similarity">
    <text evidence="2">Belongs to the Nudix hydrolase family.</text>
</comment>
<evidence type="ECO:0000313" key="4">
    <source>
        <dbReference type="EMBL" id="AKM82802.1"/>
    </source>
</evidence>
<dbReference type="PANTHER" id="PTHR21340:SF0">
    <property type="entry name" value="BIS(5'-NUCLEOSYL)-TETRAPHOSPHATASE [ASYMMETRICAL]"/>
    <property type="match status" value="1"/>
</dbReference>
<gene>
    <name evidence="4" type="ORF">UT28_C0001G1028</name>
</gene>
<dbReference type="CDD" id="cd03673">
    <property type="entry name" value="NUDIX_Ap6A_hydrolase"/>
    <property type="match status" value="1"/>
</dbReference>
<dbReference type="InterPro" id="IPR020476">
    <property type="entry name" value="Nudix_hydrolase"/>
</dbReference>
<dbReference type="EMBL" id="CP011213">
    <property type="protein sequence ID" value="AKM82802.1"/>
    <property type="molecule type" value="Genomic_DNA"/>
</dbReference>
<dbReference type="PROSITE" id="PS00893">
    <property type="entry name" value="NUDIX_BOX"/>
    <property type="match status" value="1"/>
</dbReference>
<dbReference type="InterPro" id="IPR020084">
    <property type="entry name" value="NUDIX_hydrolase_CS"/>
</dbReference>
<dbReference type="KEGG" id="bbgw:UT28_C0001G1028"/>
<dbReference type="GO" id="GO:0006167">
    <property type="term" value="P:AMP biosynthetic process"/>
    <property type="evidence" value="ECO:0007669"/>
    <property type="project" value="TreeGrafter"/>
</dbReference>
<accession>A0A0G4B735</accession>
<organism evidence="4 5">
    <name type="scientific">Berkelbacteria bacterium GW2011_GWE1_39_12</name>
    <dbReference type="NCBI Taxonomy" id="1618337"/>
    <lineage>
        <taxon>Bacteria</taxon>
        <taxon>Candidatus Berkelbacteria</taxon>
    </lineage>
</organism>
<dbReference type="Proteomes" id="UP000035648">
    <property type="component" value="Chromosome"/>
</dbReference>
<dbReference type="AlphaFoldDB" id="A0A0G4B735"/>
<evidence type="ECO:0000313" key="5">
    <source>
        <dbReference type="Proteomes" id="UP000035648"/>
    </source>
</evidence>
<evidence type="ECO:0000256" key="2">
    <source>
        <dbReference type="RuleBase" id="RU003476"/>
    </source>
</evidence>
<dbReference type="InterPro" id="IPR000086">
    <property type="entry name" value="NUDIX_hydrolase_dom"/>
</dbReference>
<dbReference type="PATRIC" id="fig|1618337.4.peg.1016"/>
<dbReference type="PROSITE" id="PS51462">
    <property type="entry name" value="NUDIX"/>
    <property type="match status" value="1"/>
</dbReference>
<dbReference type="InterPro" id="IPR015797">
    <property type="entry name" value="NUDIX_hydrolase-like_dom_sf"/>
</dbReference>
<dbReference type="SUPFAM" id="SSF55811">
    <property type="entry name" value="Nudix"/>
    <property type="match status" value="1"/>
</dbReference>
<dbReference type="GO" id="GO:0004081">
    <property type="term" value="F:bis(5'-nucleosyl)-tetraphosphatase (asymmetrical) activity"/>
    <property type="evidence" value="ECO:0007669"/>
    <property type="project" value="TreeGrafter"/>
</dbReference>
<name>A0A0G4B735_9BACT</name>
<keyword evidence="1 2" id="KW-0378">Hydrolase</keyword>
<evidence type="ECO:0000256" key="1">
    <source>
        <dbReference type="ARBA" id="ARBA00022801"/>
    </source>
</evidence>
<proteinExistence type="inferred from homology"/>